<reference evidence="1 2" key="1">
    <citation type="submission" date="2020-02" db="EMBL/GenBank/DDBJ databases">
        <authorList>
            <person name="Kim Y.B."/>
            <person name="Roh S.W."/>
        </authorList>
    </citation>
    <scope>NUCLEOTIDE SEQUENCE [LARGE SCALE GENOMIC DNA]</scope>
    <source>
        <strain evidence="1 2">DSM 103574</strain>
    </source>
</reference>
<evidence type="ECO:0000313" key="1">
    <source>
        <dbReference type="EMBL" id="QIB68227.1"/>
    </source>
</evidence>
<dbReference type="RefSeq" id="WP_163065147.1">
    <property type="nucleotide sequence ID" value="NZ_CP048649.1"/>
</dbReference>
<dbReference type="AlphaFoldDB" id="A0A858BRP7"/>
<dbReference type="Proteomes" id="UP000466848">
    <property type="component" value="Chromosome"/>
</dbReference>
<organism evidence="1 2">
    <name type="scientific">Aminipila butyrica</name>
    <dbReference type="NCBI Taxonomy" id="433296"/>
    <lineage>
        <taxon>Bacteria</taxon>
        <taxon>Bacillati</taxon>
        <taxon>Bacillota</taxon>
        <taxon>Clostridia</taxon>
        <taxon>Peptostreptococcales</taxon>
        <taxon>Anaerovoracaceae</taxon>
        <taxon>Aminipila</taxon>
    </lineage>
</organism>
<sequence length="57" mass="7019">MIEIISLEQIMVDYALTRRQATKYLNKKGCPVLPRFKNQPYKVVRHKWEEWLESQRR</sequence>
<evidence type="ECO:0000313" key="2">
    <source>
        <dbReference type="Proteomes" id="UP000466848"/>
    </source>
</evidence>
<gene>
    <name evidence="1" type="ORF">Ami103574_02385</name>
</gene>
<protein>
    <recommendedName>
        <fullName evidence="3">Helix-turn-helix domain-containing protein</fullName>
    </recommendedName>
</protein>
<name>A0A858BRP7_9FIRM</name>
<evidence type="ECO:0008006" key="3">
    <source>
        <dbReference type="Google" id="ProtNLM"/>
    </source>
</evidence>
<dbReference type="EMBL" id="CP048649">
    <property type="protein sequence ID" value="QIB68227.1"/>
    <property type="molecule type" value="Genomic_DNA"/>
</dbReference>
<dbReference type="KEGG" id="abut:Ami103574_02385"/>
<keyword evidence="2" id="KW-1185">Reference proteome</keyword>
<accession>A0A858BRP7</accession>
<proteinExistence type="predicted"/>